<evidence type="ECO:0000313" key="1">
    <source>
        <dbReference type="EMBL" id="MCK8677543.1"/>
    </source>
</evidence>
<dbReference type="EMBL" id="JALPTH010000006">
    <property type="protein sequence ID" value="MCK8677543.1"/>
    <property type="molecule type" value="Genomic_DNA"/>
</dbReference>
<accession>A0ABT0I898</accession>
<name>A0ABT0I898_9ACTN</name>
<evidence type="ECO:0000313" key="2">
    <source>
        <dbReference type="Proteomes" id="UP001522868"/>
    </source>
</evidence>
<dbReference type="RefSeq" id="WP_248632758.1">
    <property type="nucleotide sequence ID" value="NZ_JALPTH010000006.1"/>
</dbReference>
<sequence>MTTHNTREGGAERVLPTNRTAFPHQLTILSAAVRLSGPELLTIRSSQVATEVDLGAETVTECLRFFGTVGLVTGARGRYAATVAGITWAEVHHVDTTRGRLALHGLFRNHWSAKAALTALTDGPVSSEALAQYLGDGLPGAPRRASFLVDWLVEALVIHRDRFGRVHAPANGEMPDSLTLPPLTTREPVRDDNFLLGMSTQDLKHLSHARYVSLLDTFVTMLDEVSTDSPH</sequence>
<proteinExistence type="predicted"/>
<keyword evidence="2" id="KW-1185">Reference proteome</keyword>
<organism evidence="1 2">
    <name type="scientific">Streptomyces lichenis</name>
    <dbReference type="NCBI Taxonomy" id="2306967"/>
    <lineage>
        <taxon>Bacteria</taxon>
        <taxon>Bacillati</taxon>
        <taxon>Actinomycetota</taxon>
        <taxon>Actinomycetes</taxon>
        <taxon>Kitasatosporales</taxon>
        <taxon>Streptomycetaceae</taxon>
        <taxon>Streptomyces</taxon>
    </lineage>
</organism>
<gene>
    <name evidence="1" type="ORF">M1O15_09090</name>
</gene>
<dbReference type="Proteomes" id="UP001522868">
    <property type="component" value="Unassembled WGS sequence"/>
</dbReference>
<comment type="caution">
    <text evidence="1">The sequence shown here is derived from an EMBL/GenBank/DDBJ whole genome shotgun (WGS) entry which is preliminary data.</text>
</comment>
<protein>
    <submittedName>
        <fullName evidence="1">Uncharacterized protein</fullName>
    </submittedName>
</protein>
<reference evidence="1 2" key="1">
    <citation type="submission" date="2022-04" db="EMBL/GenBank/DDBJ databases">
        <title>Streptomyces sp. nov. LCR6-01 isolated from Lichen of Dirinaria sp.</title>
        <authorList>
            <person name="Kanchanasin P."/>
            <person name="Tanasupawat S."/>
            <person name="Phongsopitanun W."/>
        </authorList>
    </citation>
    <scope>NUCLEOTIDE SEQUENCE [LARGE SCALE GENOMIC DNA]</scope>
    <source>
        <strain evidence="1 2">LCR6-01</strain>
    </source>
</reference>